<dbReference type="OrthoDB" id="342281at2759"/>
<gene>
    <name evidence="7" type="ORF">P153DRAFT_403291</name>
</gene>
<feature type="region of interest" description="Disordered" evidence="5">
    <location>
        <begin position="197"/>
        <end position="240"/>
    </location>
</feature>
<dbReference type="GO" id="GO:0043495">
    <property type="term" value="F:protein-membrane adaptor activity"/>
    <property type="evidence" value="ECO:0007669"/>
    <property type="project" value="TreeGrafter"/>
</dbReference>
<reference evidence="7" key="1">
    <citation type="journal article" date="2020" name="Stud. Mycol.">
        <title>101 Dothideomycetes genomes: a test case for predicting lifestyles and emergence of pathogens.</title>
        <authorList>
            <person name="Haridas S."/>
            <person name="Albert R."/>
            <person name="Binder M."/>
            <person name="Bloem J."/>
            <person name="Labutti K."/>
            <person name="Salamov A."/>
            <person name="Andreopoulos B."/>
            <person name="Baker S."/>
            <person name="Barry K."/>
            <person name="Bills G."/>
            <person name="Bluhm B."/>
            <person name="Cannon C."/>
            <person name="Castanera R."/>
            <person name="Culley D."/>
            <person name="Daum C."/>
            <person name="Ezra D."/>
            <person name="Gonzalez J."/>
            <person name="Henrissat B."/>
            <person name="Kuo A."/>
            <person name="Liang C."/>
            <person name="Lipzen A."/>
            <person name="Lutzoni F."/>
            <person name="Magnuson J."/>
            <person name="Mondo S."/>
            <person name="Nolan M."/>
            <person name="Ohm R."/>
            <person name="Pangilinan J."/>
            <person name="Park H.-J."/>
            <person name="Ramirez L."/>
            <person name="Alfaro M."/>
            <person name="Sun H."/>
            <person name="Tritt A."/>
            <person name="Yoshinaga Y."/>
            <person name="Zwiers L.-H."/>
            <person name="Turgeon B."/>
            <person name="Goodwin S."/>
            <person name="Spatafora J."/>
            <person name="Crous P."/>
            <person name="Grigoriev I."/>
        </authorList>
    </citation>
    <scope>NUCLEOTIDE SEQUENCE</scope>
    <source>
        <strain evidence="7">CBS 119687</strain>
    </source>
</reference>
<comment type="subcellular location">
    <subcellularLocation>
        <location evidence="1">Membrane</location>
    </subcellularLocation>
</comment>
<evidence type="ECO:0000256" key="5">
    <source>
        <dbReference type="SAM" id="MobiDB-lite"/>
    </source>
</evidence>
<evidence type="ECO:0000256" key="1">
    <source>
        <dbReference type="ARBA" id="ARBA00004370"/>
    </source>
</evidence>
<proteinExistence type="predicted"/>
<dbReference type="EMBL" id="ML977506">
    <property type="protein sequence ID" value="KAF2129521.1"/>
    <property type="molecule type" value="Genomic_DNA"/>
</dbReference>
<feature type="compositionally biased region" description="Polar residues" evidence="5">
    <location>
        <begin position="197"/>
        <end position="206"/>
    </location>
</feature>
<feature type="region of interest" description="Disordered" evidence="5">
    <location>
        <begin position="1"/>
        <end position="50"/>
    </location>
</feature>
<dbReference type="InterPro" id="IPR012919">
    <property type="entry name" value="SUN_dom"/>
</dbReference>
<sequence length="791" mass="88930">MSQIGGTGAPTPRRSTRIGSRAGSVASQSVMTTMTSGGTRQRQTGPLTKVKARVSNAYGASGRVGVAEELSVSATGFAQAFQNQRGDAVRRDDDEDEEEEDEEEEEEDDRDELAYEPRFRGTLNGNRAPPSPSPAPSVPLRATPGMSFLESDDAPSSDEDLAPSVGNTSKSFGPNHEAGMLSNITVERQLNSHLTSELRSASWQQSTARRTVTATTTQEQSAIRNTSSRLGPARANPSRITASEREVINKSVDDMLAEERTRAEERGRISNPAPPAHSQLHQRSSRNEQAPREDVQIPQDDIQARRYEWDWSWMSELPWMRWLQRAFWAITGLFFFWLVLSSTISSDHSQSTPEAGMGKAVRGRFSQAWHSITGRSKGDDLLEQFYRLVQSEKRDLREFIHGDGTNDDNLLWSRMRKIYGEFDDRFGTMNDNFDSRVEEMHKTIQDLRDELPPYIIVRRHGDGRREISDEFWNALLSKAQSQGDNPDWIDFVKQNSAKVKDINGVAFDSSDTRTRPEMISRDEFAVAMAQGYKDISARVDTKIANTVQSQVTAMVQSEVKKTKMDSIRLESLALTNIIANYELHLKSPNYFSTGLGAHVEPTSSSATFVDKPSFMSRWTRNLATTPPRNPPKAALMKWEEPGDCWCAAPNPMEKSQAQLTVALGRSMFPKQVTIEHVPMSMVPAWKITNAPRDIELWIQSEQPVRYQYDHRRDTCQNGPPGWTCLGTFKYNIHASNHVQTFDLDAESSVSVTKAMVRVTTNWGADHTCLYRVRLHGDDAVERHAYEVNLND</sequence>
<keyword evidence="4" id="KW-0472">Membrane</keyword>
<dbReference type="PROSITE" id="PS51469">
    <property type="entry name" value="SUN"/>
    <property type="match status" value="1"/>
</dbReference>
<keyword evidence="8" id="KW-1185">Reference proteome</keyword>
<keyword evidence="3" id="KW-1133">Transmembrane helix</keyword>
<evidence type="ECO:0000256" key="3">
    <source>
        <dbReference type="ARBA" id="ARBA00022989"/>
    </source>
</evidence>
<feature type="compositionally biased region" description="Polar residues" evidence="5">
    <location>
        <begin position="218"/>
        <end position="229"/>
    </location>
</feature>
<evidence type="ECO:0000313" key="8">
    <source>
        <dbReference type="Proteomes" id="UP000799771"/>
    </source>
</evidence>
<name>A0A6A6AGG4_9PLEO</name>
<evidence type="ECO:0000256" key="4">
    <source>
        <dbReference type="ARBA" id="ARBA00023136"/>
    </source>
</evidence>
<evidence type="ECO:0000256" key="2">
    <source>
        <dbReference type="ARBA" id="ARBA00022692"/>
    </source>
</evidence>
<feature type="region of interest" description="Disordered" evidence="5">
    <location>
        <begin position="259"/>
        <end position="295"/>
    </location>
</feature>
<dbReference type="Gene3D" id="2.60.120.260">
    <property type="entry name" value="Galactose-binding domain-like"/>
    <property type="match status" value="1"/>
</dbReference>
<keyword evidence="2" id="KW-0812">Transmembrane</keyword>
<feature type="compositionally biased region" description="Acidic residues" evidence="5">
    <location>
        <begin position="93"/>
        <end position="111"/>
    </location>
</feature>
<dbReference type="Pfam" id="PF07738">
    <property type="entry name" value="Sad1_UNC"/>
    <property type="match status" value="1"/>
</dbReference>
<feature type="compositionally biased region" description="Low complexity" evidence="5">
    <location>
        <begin position="207"/>
        <end position="217"/>
    </location>
</feature>
<feature type="region of interest" description="Disordered" evidence="5">
    <location>
        <begin position="79"/>
        <end position="175"/>
    </location>
</feature>
<dbReference type="InterPro" id="IPR045119">
    <property type="entry name" value="SUN1-5"/>
</dbReference>
<feature type="compositionally biased region" description="Basic and acidic residues" evidence="5">
    <location>
        <begin position="285"/>
        <end position="295"/>
    </location>
</feature>
<evidence type="ECO:0000259" key="6">
    <source>
        <dbReference type="PROSITE" id="PS51469"/>
    </source>
</evidence>
<dbReference type="Proteomes" id="UP000799771">
    <property type="component" value="Unassembled WGS sequence"/>
</dbReference>
<evidence type="ECO:0000313" key="7">
    <source>
        <dbReference type="EMBL" id="KAF2129521.1"/>
    </source>
</evidence>
<dbReference type="AlphaFoldDB" id="A0A6A6AGG4"/>
<dbReference type="PANTHER" id="PTHR12911">
    <property type="entry name" value="SAD1/UNC-84-LIKE PROTEIN-RELATED"/>
    <property type="match status" value="1"/>
</dbReference>
<feature type="domain" description="SUN" evidence="6">
    <location>
        <begin position="596"/>
        <end position="779"/>
    </location>
</feature>
<feature type="compositionally biased region" description="Basic and acidic residues" evidence="5">
    <location>
        <begin position="259"/>
        <end position="268"/>
    </location>
</feature>
<feature type="compositionally biased region" description="Acidic residues" evidence="5">
    <location>
        <begin position="150"/>
        <end position="161"/>
    </location>
</feature>
<dbReference type="PANTHER" id="PTHR12911:SF8">
    <property type="entry name" value="KLAROID PROTEIN-RELATED"/>
    <property type="match status" value="1"/>
</dbReference>
<feature type="compositionally biased region" description="Polar residues" evidence="5">
    <location>
        <begin position="25"/>
        <end position="46"/>
    </location>
</feature>
<protein>
    <recommendedName>
        <fullName evidence="6">SUN domain-containing protein</fullName>
    </recommendedName>
</protein>
<organism evidence="7 8">
    <name type="scientific">Dothidotthia symphoricarpi CBS 119687</name>
    <dbReference type="NCBI Taxonomy" id="1392245"/>
    <lineage>
        <taxon>Eukaryota</taxon>
        <taxon>Fungi</taxon>
        <taxon>Dikarya</taxon>
        <taxon>Ascomycota</taxon>
        <taxon>Pezizomycotina</taxon>
        <taxon>Dothideomycetes</taxon>
        <taxon>Pleosporomycetidae</taxon>
        <taxon>Pleosporales</taxon>
        <taxon>Dothidotthiaceae</taxon>
        <taxon>Dothidotthia</taxon>
    </lineage>
</organism>
<accession>A0A6A6AGG4</accession>
<dbReference type="RefSeq" id="XP_033523910.1">
    <property type="nucleotide sequence ID" value="XM_033671980.1"/>
</dbReference>
<dbReference type="GeneID" id="54412412"/>
<dbReference type="GO" id="GO:0034993">
    <property type="term" value="C:meiotic nuclear membrane microtubule tethering complex"/>
    <property type="evidence" value="ECO:0007669"/>
    <property type="project" value="TreeGrafter"/>
</dbReference>